<dbReference type="InterPro" id="IPR035669">
    <property type="entry name" value="SGNH_plant_lipase-like"/>
</dbReference>
<evidence type="ECO:0000313" key="6">
    <source>
        <dbReference type="Proteomes" id="UP000595140"/>
    </source>
</evidence>
<evidence type="ECO:0000313" key="5">
    <source>
        <dbReference type="EMBL" id="VFQ73842.1"/>
    </source>
</evidence>
<dbReference type="EMBL" id="OOIL02001273">
    <property type="protein sequence ID" value="VFQ73842.1"/>
    <property type="molecule type" value="Genomic_DNA"/>
</dbReference>
<evidence type="ECO:0008006" key="7">
    <source>
        <dbReference type="Google" id="ProtNLM"/>
    </source>
</evidence>
<keyword evidence="6" id="KW-1185">Reference proteome</keyword>
<evidence type="ECO:0000256" key="1">
    <source>
        <dbReference type="ARBA" id="ARBA00008668"/>
    </source>
</evidence>
<dbReference type="Gene3D" id="3.20.170.20">
    <property type="entry name" value="Protein of unknown function DUF952"/>
    <property type="match status" value="1"/>
</dbReference>
<accession>A0A484LBQ3</accession>
<dbReference type="Pfam" id="PF00657">
    <property type="entry name" value="Lipase_GDSL"/>
    <property type="match status" value="1"/>
</dbReference>
<dbReference type="Pfam" id="PF06108">
    <property type="entry name" value="DUF952"/>
    <property type="match status" value="1"/>
</dbReference>
<dbReference type="GO" id="GO:0016788">
    <property type="term" value="F:hydrolase activity, acting on ester bonds"/>
    <property type="evidence" value="ECO:0007669"/>
    <property type="project" value="InterPro"/>
</dbReference>
<proteinExistence type="inferred from homology"/>
<evidence type="ECO:0000256" key="2">
    <source>
        <dbReference type="ARBA" id="ARBA00022729"/>
    </source>
</evidence>
<gene>
    <name evidence="5" type="ORF">CCAM_LOCUS15618</name>
</gene>
<dbReference type="PANTHER" id="PTHR22835">
    <property type="entry name" value="ZINC FINGER FYVE DOMAIN CONTAINING PROTEIN"/>
    <property type="match status" value="1"/>
</dbReference>
<evidence type="ECO:0000256" key="3">
    <source>
        <dbReference type="ARBA" id="ARBA00022801"/>
    </source>
</evidence>
<dbReference type="AlphaFoldDB" id="A0A484LBQ3"/>
<dbReference type="OrthoDB" id="655468at2759"/>
<dbReference type="SUPFAM" id="SSF56399">
    <property type="entry name" value="ADP-ribosylation"/>
    <property type="match status" value="1"/>
</dbReference>
<dbReference type="Proteomes" id="UP000595140">
    <property type="component" value="Unassembled WGS sequence"/>
</dbReference>
<evidence type="ECO:0000256" key="4">
    <source>
        <dbReference type="ARBA" id="ARBA00023180"/>
    </source>
</evidence>
<comment type="similarity">
    <text evidence="1">Belongs to the 'GDSL' lipolytic enzyme family.</text>
</comment>
<dbReference type="InterPro" id="IPR001087">
    <property type="entry name" value="GDSL"/>
</dbReference>
<keyword evidence="3" id="KW-0378">Hydrolase</keyword>
<protein>
    <recommendedName>
        <fullName evidence="7">GDSL esterase/lipase</fullName>
    </recommendedName>
</protein>
<keyword evidence="4" id="KW-0325">Glycoprotein</keyword>
<keyword evidence="2" id="KW-0732">Signal</keyword>
<sequence length="454" mass="50556">MGSSDGVYEGFVYRICTGEEWEAMQKSGSSFGREVDAASGYIHLSMLNQVGSTLEKFFMNFRKDLFLLQIDAKKLGDGLIYEAVDDTNVFPHFYGPSRSFSPLPLDAVVKSEQLVMSEGKFRCRTYFIMHGKIAQLPQSVIQSLSLQFQGRMSDGRLILDFLCESLNASYLSPFVESVGANFTNGVNFAMSGSSIIPTSDFFSLQNQVAHFGRFKRRSLDFFSEEDKDLLGNEEFENGLYLIDIGQNDLATAFGIHTYDEVVKRISALISEIENSMWVLYQQGARKFWVHNTGPLGCLPEILASRKYSASELDQYGCVVTVNKGARAFNDELLRLCNKLTREMKDAVIVYVDVHNIKYDLIANSSTYGFENAITACCGYGGGQYNFNYTTLCGVPGFEVCEKRSEHVNWDGFHYTEAANKFVATQILSTRYSSPQLALADVLLSSIAAPAPAPA</sequence>
<dbReference type="CDD" id="cd01837">
    <property type="entry name" value="SGNH_plant_lipase_like"/>
    <property type="match status" value="1"/>
</dbReference>
<dbReference type="PANTHER" id="PTHR22835:SF542">
    <property type="match status" value="1"/>
</dbReference>
<reference evidence="5 6" key="1">
    <citation type="submission" date="2018-04" db="EMBL/GenBank/DDBJ databases">
        <authorList>
            <person name="Vogel A."/>
        </authorList>
    </citation>
    <scope>NUCLEOTIDE SEQUENCE [LARGE SCALE GENOMIC DNA]</scope>
</reference>
<name>A0A484LBQ3_9ASTE</name>
<dbReference type="InterPro" id="IPR036514">
    <property type="entry name" value="SGNH_hydro_sf"/>
</dbReference>
<dbReference type="Gene3D" id="3.40.50.1110">
    <property type="entry name" value="SGNH hydrolase"/>
    <property type="match status" value="1"/>
</dbReference>
<dbReference type="InterPro" id="IPR009297">
    <property type="entry name" value="DUF952"/>
</dbReference>
<organism evidence="5 6">
    <name type="scientific">Cuscuta campestris</name>
    <dbReference type="NCBI Taxonomy" id="132261"/>
    <lineage>
        <taxon>Eukaryota</taxon>
        <taxon>Viridiplantae</taxon>
        <taxon>Streptophyta</taxon>
        <taxon>Embryophyta</taxon>
        <taxon>Tracheophyta</taxon>
        <taxon>Spermatophyta</taxon>
        <taxon>Magnoliopsida</taxon>
        <taxon>eudicotyledons</taxon>
        <taxon>Gunneridae</taxon>
        <taxon>Pentapetalae</taxon>
        <taxon>asterids</taxon>
        <taxon>lamiids</taxon>
        <taxon>Solanales</taxon>
        <taxon>Convolvulaceae</taxon>
        <taxon>Cuscuteae</taxon>
        <taxon>Cuscuta</taxon>
        <taxon>Cuscuta subgen. Grammica</taxon>
        <taxon>Cuscuta sect. Cleistogrammica</taxon>
    </lineage>
</organism>